<keyword evidence="3" id="KW-1185">Reference proteome</keyword>
<accession>A0A248JZV9</accession>
<gene>
    <name evidence="2" type="ORF">Y958_25500</name>
</gene>
<organism evidence="2 3">
    <name type="scientific">Nitrospirillum viridazoti CBAmc</name>
    <dbReference type="NCBI Taxonomy" id="1441467"/>
    <lineage>
        <taxon>Bacteria</taxon>
        <taxon>Pseudomonadati</taxon>
        <taxon>Pseudomonadota</taxon>
        <taxon>Alphaproteobacteria</taxon>
        <taxon>Rhodospirillales</taxon>
        <taxon>Azospirillaceae</taxon>
        <taxon>Nitrospirillum</taxon>
        <taxon>Nitrospirillum viridazoti</taxon>
    </lineage>
</organism>
<name>A0A248JZV9_9PROT</name>
<reference evidence="2 3" key="1">
    <citation type="submission" date="2017-06" db="EMBL/GenBank/DDBJ databases">
        <title>Complete genome sequence of Nitrospirillum amazonense strain CBAmC, an endophytic nitrogen-fixing and plant growth-promoting bacterium, isolated from sugarcane.</title>
        <authorList>
            <person name="Schwab S."/>
            <person name="dos Santos Teixeira K.R."/>
            <person name="Simoes Araujo J.L."/>
            <person name="Soares Vidal M."/>
            <person name="Borges de Freitas H.R."/>
            <person name="Rivello Crivelaro A.L."/>
            <person name="Bueno de Camargo Nunes A."/>
            <person name="dos Santos C.M."/>
            <person name="Palmeira da Silva Rosa D."/>
            <person name="da Silva Padilha D."/>
            <person name="da Silva E."/>
            <person name="Araujo Terra L."/>
            <person name="Soares Mendes V."/>
            <person name="Farinelli L."/>
            <person name="Magalhaes Cruz L."/>
            <person name="Baldani J.I."/>
        </authorList>
    </citation>
    <scope>NUCLEOTIDE SEQUENCE [LARGE SCALE GENOMIC DNA]</scope>
    <source>
        <strain evidence="2 3">CBAmC</strain>
    </source>
</reference>
<protein>
    <submittedName>
        <fullName evidence="2">Uncharacterized protein</fullName>
    </submittedName>
</protein>
<evidence type="ECO:0000313" key="3">
    <source>
        <dbReference type="Proteomes" id="UP000197153"/>
    </source>
</evidence>
<feature type="region of interest" description="Disordered" evidence="1">
    <location>
        <begin position="1"/>
        <end position="34"/>
    </location>
</feature>
<dbReference type="Proteomes" id="UP000197153">
    <property type="component" value="Chromosome 3"/>
</dbReference>
<dbReference type="EMBL" id="CP022112">
    <property type="protein sequence ID" value="ASG24267.1"/>
    <property type="molecule type" value="Genomic_DNA"/>
</dbReference>
<dbReference type="AlphaFoldDB" id="A0A248JZV9"/>
<sequence length="118" mass="12963">MHIPAAFPLNTPSTVTQAEEDSPTPVLGTAPGITSHPGDAVHLLREERMPLAGVPDCVARTYAVIHRRHGVYTHIYTVLESRQHVRRVAHLRRVLAGEQLAAARAWVLAGRHLGRLAF</sequence>
<evidence type="ECO:0000313" key="2">
    <source>
        <dbReference type="EMBL" id="ASG24267.1"/>
    </source>
</evidence>
<dbReference type="KEGG" id="nao:Y958_25500"/>
<dbReference type="RefSeq" id="WP_088874705.1">
    <property type="nucleotide sequence ID" value="NZ_CP022112.1"/>
</dbReference>
<evidence type="ECO:0000256" key="1">
    <source>
        <dbReference type="SAM" id="MobiDB-lite"/>
    </source>
</evidence>
<proteinExistence type="predicted"/>